<dbReference type="InterPro" id="IPR012001">
    <property type="entry name" value="Thiamin_PyroP_enz_TPP-bd_dom"/>
</dbReference>
<sequence>MAQSGSVRDAFYDVLRTHGITTIFGNPGSNELPLLKRVPDDFRYVLALHEGVAVGLADGFAQASGVPSVVNLHAAAGTGNAMGNLTNTQSGHVPVVVTSGQQSRRYAALNALLTNVDAPQLARPLVKWSTEPLRAQDVPLAVSKGILLAAAAPAGPVYVSIPLDDWDRDADPAALRLLTGRAVHGAPVAAEGPLRALAERLGTAANPVLVLGPDVDNEAGWTGAVRLADRLRLPVWVAPSPSRCPFPTRHPSFQGLLPAGVGTVADRLAGHDLVAVFGAAVFRYHEAVGGDFLPAGTDLCCVTADPDEAARAPMGTAVVGDPSDALTRVAQHVPQRTQQRTPVDHAPPADAGGPPFTAEAILDAVDEAKDDDTVVVLEWTSADMIWDRLDLTRPGSLYFPASGGLGWGLPAAVGVQLADPARRVIALIGDGALQYTVSGLWTAAQHRVPVVFVVPRNEEYAALKQFTELMDAPDTPGLDLPGMDVVGLATSYGVPAVRVDSLSSFGTELRRALADDGPRLIEVPERRIRVSRHDGGSGTR</sequence>
<dbReference type="PANTHER" id="PTHR18968">
    <property type="entry name" value="THIAMINE PYROPHOSPHATE ENZYMES"/>
    <property type="match status" value="1"/>
</dbReference>
<dbReference type="Pfam" id="PF02775">
    <property type="entry name" value="TPP_enzyme_C"/>
    <property type="match status" value="1"/>
</dbReference>
<feature type="domain" description="Thiamine pyrophosphate enzyme N-terminal TPP-binding" evidence="6">
    <location>
        <begin position="7"/>
        <end position="117"/>
    </location>
</feature>
<dbReference type="InterPro" id="IPR045229">
    <property type="entry name" value="TPP_enz"/>
</dbReference>
<gene>
    <name evidence="7" type="primary">mdlC</name>
    <name evidence="7" type="ORF">Dsi01nite_033570</name>
</gene>
<dbReference type="InterPro" id="IPR011766">
    <property type="entry name" value="TPP_enzyme_TPP-bd"/>
</dbReference>
<accession>A0A919PIA1</accession>
<dbReference type="InterPro" id="IPR029061">
    <property type="entry name" value="THDP-binding"/>
</dbReference>
<comment type="similarity">
    <text evidence="1 3">Belongs to the TPP enzyme family.</text>
</comment>
<protein>
    <submittedName>
        <fullName evidence="7">Benzoylformate decarboxylase</fullName>
    </submittedName>
</protein>
<dbReference type="CDD" id="cd07035">
    <property type="entry name" value="TPP_PYR_POX_like"/>
    <property type="match status" value="1"/>
</dbReference>
<dbReference type="PANTHER" id="PTHR18968:SF133">
    <property type="entry name" value="BENZOYLFORMATE DECARBOXYLASE"/>
    <property type="match status" value="1"/>
</dbReference>
<proteinExistence type="inferred from homology"/>
<dbReference type="NCBIfam" id="NF005485">
    <property type="entry name" value="PRK07092.1"/>
    <property type="match status" value="1"/>
</dbReference>
<dbReference type="RefSeq" id="WP_239135942.1">
    <property type="nucleotide sequence ID" value="NZ_BAAAVW010000009.1"/>
</dbReference>
<feature type="domain" description="Thiamine pyrophosphate enzyme central" evidence="4">
    <location>
        <begin position="195"/>
        <end position="328"/>
    </location>
</feature>
<evidence type="ECO:0000259" key="5">
    <source>
        <dbReference type="Pfam" id="PF02775"/>
    </source>
</evidence>
<dbReference type="GO" id="GO:0050660">
    <property type="term" value="F:flavin adenine dinucleotide binding"/>
    <property type="evidence" value="ECO:0007669"/>
    <property type="project" value="TreeGrafter"/>
</dbReference>
<dbReference type="Proteomes" id="UP000660611">
    <property type="component" value="Unassembled WGS sequence"/>
</dbReference>
<evidence type="ECO:0000313" key="7">
    <source>
        <dbReference type="EMBL" id="GIG45316.1"/>
    </source>
</evidence>
<reference evidence="7" key="1">
    <citation type="submission" date="2021-01" db="EMBL/GenBank/DDBJ databases">
        <title>Whole genome shotgun sequence of Dactylosporangium siamense NBRC 106093.</title>
        <authorList>
            <person name="Komaki H."/>
            <person name="Tamura T."/>
        </authorList>
    </citation>
    <scope>NUCLEOTIDE SEQUENCE</scope>
    <source>
        <strain evidence="7">NBRC 106093</strain>
    </source>
</reference>
<dbReference type="GO" id="GO:0030976">
    <property type="term" value="F:thiamine pyrophosphate binding"/>
    <property type="evidence" value="ECO:0007669"/>
    <property type="project" value="InterPro"/>
</dbReference>
<dbReference type="Gene3D" id="3.40.50.970">
    <property type="match status" value="2"/>
</dbReference>
<dbReference type="GO" id="GO:0003984">
    <property type="term" value="F:acetolactate synthase activity"/>
    <property type="evidence" value="ECO:0007669"/>
    <property type="project" value="TreeGrafter"/>
</dbReference>
<dbReference type="InterPro" id="IPR000399">
    <property type="entry name" value="TPP-bd_CS"/>
</dbReference>
<dbReference type="SUPFAM" id="SSF52467">
    <property type="entry name" value="DHS-like NAD/FAD-binding domain"/>
    <property type="match status" value="1"/>
</dbReference>
<evidence type="ECO:0000256" key="2">
    <source>
        <dbReference type="ARBA" id="ARBA00023052"/>
    </source>
</evidence>
<dbReference type="CDD" id="cd02002">
    <property type="entry name" value="TPP_BFDC"/>
    <property type="match status" value="1"/>
</dbReference>
<keyword evidence="2 3" id="KW-0786">Thiamine pyrophosphate</keyword>
<dbReference type="Pfam" id="PF00205">
    <property type="entry name" value="TPP_enzyme_M"/>
    <property type="match status" value="1"/>
</dbReference>
<name>A0A919PIA1_9ACTN</name>
<comment type="caution">
    <text evidence="7">The sequence shown here is derived from an EMBL/GenBank/DDBJ whole genome shotgun (WGS) entry which is preliminary data.</text>
</comment>
<organism evidence="7 8">
    <name type="scientific">Dactylosporangium siamense</name>
    <dbReference type="NCBI Taxonomy" id="685454"/>
    <lineage>
        <taxon>Bacteria</taxon>
        <taxon>Bacillati</taxon>
        <taxon>Actinomycetota</taxon>
        <taxon>Actinomycetes</taxon>
        <taxon>Micromonosporales</taxon>
        <taxon>Micromonosporaceae</taxon>
        <taxon>Dactylosporangium</taxon>
    </lineage>
</organism>
<evidence type="ECO:0000256" key="1">
    <source>
        <dbReference type="ARBA" id="ARBA00007812"/>
    </source>
</evidence>
<keyword evidence="8" id="KW-1185">Reference proteome</keyword>
<dbReference type="GO" id="GO:0000287">
    <property type="term" value="F:magnesium ion binding"/>
    <property type="evidence" value="ECO:0007669"/>
    <property type="project" value="InterPro"/>
</dbReference>
<evidence type="ECO:0000259" key="4">
    <source>
        <dbReference type="Pfam" id="PF00205"/>
    </source>
</evidence>
<dbReference type="InterPro" id="IPR029035">
    <property type="entry name" value="DHS-like_NAD/FAD-binding_dom"/>
</dbReference>
<evidence type="ECO:0000313" key="8">
    <source>
        <dbReference type="Proteomes" id="UP000660611"/>
    </source>
</evidence>
<dbReference type="Gene3D" id="3.40.50.1220">
    <property type="entry name" value="TPP-binding domain"/>
    <property type="match status" value="1"/>
</dbReference>
<dbReference type="SUPFAM" id="SSF52518">
    <property type="entry name" value="Thiamin diphosphate-binding fold (THDP-binding)"/>
    <property type="match status" value="2"/>
</dbReference>
<dbReference type="InterPro" id="IPR012000">
    <property type="entry name" value="Thiamin_PyroP_enz_cen_dom"/>
</dbReference>
<evidence type="ECO:0000259" key="6">
    <source>
        <dbReference type="Pfam" id="PF02776"/>
    </source>
</evidence>
<evidence type="ECO:0000256" key="3">
    <source>
        <dbReference type="RuleBase" id="RU362132"/>
    </source>
</evidence>
<dbReference type="AlphaFoldDB" id="A0A919PIA1"/>
<dbReference type="EMBL" id="BONQ01000050">
    <property type="protein sequence ID" value="GIG45316.1"/>
    <property type="molecule type" value="Genomic_DNA"/>
</dbReference>
<feature type="domain" description="Thiamine pyrophosphate enzyme TPP-binding" evidence="5">
    <location>
        <begin position="390"/>
        <end position="523"/>
    </location>
</feature>
<dbReference type="PROSITE" id="PS00187">
    <property type="entry name" value="TPP_ENZYMES"/>
    <property type="match status" value="1"/>
</dbReference>
<dbReference type="Pfam" id="PF02776">
    <property type="entry name" value="TPP_enzyme_N"/>
    <property type="match status" value="1"/>
</dbReference>